<evidence type="ECO:0000256" key="1">
    <source>
        <dbReference type="SAM" id="SignalP"/>
    </source>
</evidence>
<dbReference type="PROSITE" id="PS51257">
    <property type="entry name" value="PROKAR_LIPOPROTEIN"/>
    <property type="match status" value="1"/>
</dbReference>
<dbReference type="Proteomes" id="UP000315827">
    <property type="component" value="Unassembled WGS sequence"/>
</dbReference>
<comment type="caution">
    <text evidence="2">The sequence shown here is derived from an EMBL/GenBank/DDBJ whole genome shotgun (WGS) entry which is preliminary data.</text>
</comment>
<reference evidence="2 3" key="1">
    <citation type="submission" date="2019-07" db="EMBL/GenBank/DDBJ databases">
        <title>Genome sequencing of Parabacteroides distasonis iSURF_7.</title>
        <authorList>
            <person name="Degefu H.N."/>
            <person name="Ruoff K.L."/>
            <person name="Price C.E."/>
            <person name="Valls R.A."/>
            <person name="O'Toole G.A."/>
        </authorList>
    </citation>
    <scope>NUCLEOTIDE SEQUENCE [LARGE SCALE GENOMIC DNA]</scope>
    <source>
        <strain evidence="2 3">CFPLTA003_1B</strain>
    </source>
</reference>
<evidence type="ECO:0008006" key="4">
    <source>
        <dbReference type="Google" id="ProtNLM"/>
    </source>
</evidence>
<dbReference type="RefSeq" id="WP_146375803.1">
    <property type="nucleotide sequence ID" value="NZ_VOHW01000010.1"/>
</dbReference>
<dbReference type="AlphaFoldDB" id="A0A5C6KC42"/>
<protein>
    <recommendedName>
        <fullName evidence="4">DUF4848 domain-containing protein</fullName>
    </recommendedName>
</protein>
<evidence type="ECO:0000313" key="2">
    <source>
        <dbReference type="EMBL" id="TWV60193.1"/>
    </source>
</evidence>
<feature type="chain" id="PRO_5023124362" description="DUF4848 domain-containing protein" evidence="1">
    <location>
        <begin position="23"/>
        <end position="380"/>
    </location>
</feature>
<sequence length="380" mass="42769">MKKKFSTMVLSLTVALLSSCNGNDIVEETTISNVKTKAIEQVKSRCSVVDGILHFSTTDDYYALTDSLCKLSDIEFENWENQNNFLSYRTYVNRIIDEIESAQNENDVDKVSSLLKEYSNYVYLSEEDFVQPVIQATSYRSIVNKDGVFYFNDTENVVDGQYVYANNQSAKQRSNPIKHEYVVYSASLTKAIPTSTEINYTTIAYTKSDGTKRVYGAPKLIRNILSLDNVGNFTVQYEFYVNIDGKKKRPTGWKHYSTGYGIKDVVCRFKNIPLSYTNGTVKTGDITITHPEAEAIAEGKSGEFRMNVGISVPNYTGTPETVICLHFKVWTYGTAPEALGYNYYQGNYSGEDEANKKGNPSAKQLCPLHHLYNGTDSSLE</sequence>
<gene>
    <name evidence="2" type="ORF">FSA05_15090</name>
</gene>
<accession>A0A5C6KC42</accession>
<organism evidence="2 3">
    <name type="scientific">Parabacteroides distasonis</name>
    <dbReference type="NCBI Taxonomy" id="823"/>
    <lineage>
        <taxon>Bacteria</taxon>
        <taxon>Pseudomonadati</taxon>
        <taxon>Bacteroidota</taxon>
        <taxon>Bacteroidia</taxon>
        <taxon>Bacteroidales</taxon>
        <taxon>Tannerellaceae</taxon>
        <taxon>Parabacteroides</taxon>
    </lineage>
</organism>
<proteinExistence type="predicted"/>
<evidence type="ECO:0000313" key="3">
    <source>
        <dbReference type="Proteomes" id="UP000315827"/>
    </source>
</evidence>
<dbReference type="EMBL" id="VOHW01000010">
    <property type="protein sequence ID" value="TWV60193.1"/>
    <property type="molecule type" value="Genomic_DNA"/>
</dbReference>
<name>A0A5C6KC42_PARDI</name>
<feature type="signal peptide" evidence="1">
    <location>
        <begin position="1"/>
        <end position="22"/>
    </location>
</feature>
<keyword evidence="1" id="KW-0732">Signal</keyword>